<reference evidence="2 3" key="1">
    <citation type="journal article" date="2009" name="PLoS ONE">
        <title>The complete genome of Teredinibacter turnerae T7901: an intracellular endosymbiont of marine wood-boring bivalves (shipworms).</title>
        <authorList>
            <person name="Yang J.C."/>
            <person name="Madupu R."/>
            <person name="Durkin A.S."/>
            <person name="Ekborg N.A."/>
            <person name="Pedamallu C.S."/>
            <person name="Hostetler J.B."/>
            <person name="Radune D."/>
            <person name="Toms B.S."/>
            <person name="Henrissat B."/>
            <person name="Coutinho P.M."/>
            <person name="Schwarz S."/>
            <person name="Field L."/>
            <person name="Trindade-Silva A.E."/>
            <person name="Soares C.A.G."/>
            <person name="Elshahawi S."/>
            <person name="Hanora A."/>
            <person name="Schmidt E.W."/>
            <person name="Haygood M.G."/>
            <person name="Posfai J."/>
            <person name="Benner J."/>
            <person name="Madinger C."/>
            <person name="Nove J."/>
            <person name="Anton B."/>
            <person name="Chaudhary K."/>
            <person name="Foster J."/>
            <person name="Holman A."/>
            <person name="Kumar S."/>
            <person name="Lessard P.A."/>
            <person name="Luyten Y.A."/>
            <person name="Slatko B."/>
            <person name="Wood N."/>
            <person name="Wu B."/>
            <person name="Teplitski M."/>
            <person name="Mougous J.D."/>
            <person name="Ward N."/>
            <person name="Eisen J.A."/>
            <person name="Badger J.H."/>
            <person name="Distel D.L."/>
        </authorList>
    </citation>
    <scope>NUCLEOTIDE SEQUENCE [LARGE SCALE GENOMIC DNA]</scope>
    <source>
        <strain evidence="3">ATCC 39867 / T7901</strain>
    </source>
</reference>
<dbReference type="RefSeq" id="WP_015817447.1">
    <property type="nucleotide sequence ID" value="NC_012997.1"/>
</dbReference>
<dbReference type="Proteomes" id="UP000009080">
    <property type="component" value="Chromosome"/>
</dbReference>
<dbReference type="KEGG" id="ttu:TERTU_3710"/>
<dbReference type="AlphaFoldDB" id="C5BS94"/>
<dbReference type="STRING" id="377629.TERTU_3710"/>
<dbReference type="EMBL" id="CP001614">
    <property type="protein sequence ID" value="ACR11335.1"/>
    <property type="molecule type" value="Genomic_DNA"/>
</dbReference>
<evidence type="ECO:0000313" key="2">
    <source>
        <dbReference type="EMBL" id="ACR11335.1"/>
    </source>
</evidence>
<feature type="signal peptide" evidence="1">
    <location>
        <begin position="1"/>
        <end position="31"/>
    </location>
</feature>
<feature type="chain" id="PRO_5002947125" description="Lipoprotein" evidence="1">
    <location>
        <begin position="32"/>
        <end position="228"/>
    </location>
</feature>
<keyword evidence="3" id="KW-1185">Reference proteome</keyword>
<accession>C5BS94</accession>
<evidence type="ECO:0000256" key="1">
    <source>
        <dbReference type="SAM" id="SignalP"/>
    </source>
</evidence>
<name>C5BS94_TERTT</name>
<sequence length="228" mass="25678">MDRLMTFLPFSRLCALLLATFVVCFGANVHAQKNPTENFRVWKDTKFHRFLVDGSVDFSKYKKIALLPLDTNSATIANRTRETMRRNWEPFVSSGMGDVGRFIEESLTEEFADEKGLVVTDKGGKDVLIVQFIAKEVTPKAQLDNGLDTVGSKTLSKLCSMQFQVAIYDASSKQVLAFIDSDLPVVAKPFGNERIENNRANQNRAWIVATDRLAKLFVRDMNKLTSND</sequence>
<gene>
    <name evidence="2" type="ordered locus">TERTU_3710</name>
</gene>
<organism evidence="2 3">
    <name type="scientific">Teredinibacter turnerae (strain ATCC 39867 / T7901)</name>
    <dbReference type="NCBI Taxonomy" id="377629"/>
    <lineage>
        <taxon>Bacteria</taxon>
        <taxon>Pseudomonadati</taxon>
        <taxon>Pseudomonadota</taxon>
        <taxon>Gammaproteobacteria</taxon>
        <taxon>Cellvibrionales</taxon>
        <taxon>Cellvibrionaceae</taxon>
        <taxon>Teredinibacter</taxon>
    </lineage>
</organism>
<keyword evidence="1" id="KW-0732">Signal</keyword>
<evidence type="ECO:0008006" key="4">
    <source>
        <dbReference type="Google" id="ProtNLM"/>
    </source>
</evidence>
<evidence type="ECO:0000313" key="3">
    <source>
        <dbReference type="Proteomes" id="UP000009080"/>
    </source>
</evidence>
<proteinExistence type="predicted"/>
<dbReference type="HOGENOM" id="CLU_1214305_0_0_6"/>
<protein>
    <recommendedName>
        <fullName evidence="4">Lipoprotein</fullName>
    </recommendedName>
</protein>
<dbReference type="eggNOG" id="ENOG502ZE0Q">
    <property type="taxonomic scope" value="Bacteria"/>
</dbReference>